<dbReference type="AlphaFoldDB" id="A0A167FJ45"/>
<dbReference type="InterPro" id="IPR011333">
    <property type="entry name" value="SKP1/BTB/POZ_sf"/>
</dbReference>
<evidence type="ECO:0000256" key="4">
    <source>
        <dbReference type="ARBA" id="ARBA00023242"/>
    </source>
</evidence>
<evidence type="ECO:0000256" key="3">
    <source>
        <dbReference type="ARBA" id="ARBA00021347"/>
    </source>
</evidence>
<proteinExistence type="inferred from homology"/>
<dbReference type="InterPro" id="IPR001232">
    <property type="entry name" value="SKP1-like"/>
</dbReference>
<gene>
    <name evidence="6" type="primary">ELC1</name>
    <name evidence="6" type="ORF">AWJ20_2995</name>
</gene>
<evidence type="ECO:0000256" key="1">
    <source>
        <dbReference type="ARBA" id="ARBA00004123"/>
    </source>
</evidence>
<dbReference type="GO" id="GO:0009411">
    <property type="term" value="P:response to UV"/>
    <property type="evidence" value="ECO:0007669"/>
    <property type="project" value="EnsemblFungi"/>
</dbReference>
<comment type="subcellular location">
    <subcellularLocation>
        <location evidence="1">Nucleus</location>
    </subcellularLocation>
</comment>
<dbReference type="EMBL" id="CP014503">
    <property type="protein sequence ID" value="ANB15368.1"/>
    <property type="molecule type" value="Genomic_DNA"/>
</dbReference>
<dbReference type="GO" id="GO:0004842">
    <property type="term" value="F:ubiquitin-protein transferase activity"/>
    <property type="evidence" value="ECO:0007669"/>
    <property type="project" value="EnsemblFungi"/>
</dbReference>
<dbReference type="GO" id="GO:0031463">
    <property type="term" value="C:Cul3-RING ubiquitin ligase complex"/>
    <property type="evidence" value="ECO:0007669"/>
    <property type="project" value="EnsemblFungi"/>
</dbReference>
<dbReference type="FunFam" id="3.30.710.10:FF:000035">
    <property type="entry name" value="Elongin C transcription elongation factor"/>
    <property type="match status" value="1"/>
</dbReference>
<dbReference type="GO" id="GO:0070911">
    <property type="term" value="P:global genome nucleotide-excision repair"/>
    <property type="evidence" value="ECO:0007669"/>
    <property type="project" value="EnsemblFungi"/>
</dbReference>
<evidence type="ECO:0000313" key="7">
    <source>
        <dbReference type="Proteomes" id="UP000189580"/>
    </source>
</evidence>
<evidence type="ECO:0000313" key="6">
    <source>
        <dbReference type="EMBL" id="ANB15368.1"/>
    </source>
</evidence>
<dbReference type="CDD" id="cd18321">
    <property type="entry name" value="BTB_POZ_EloC"/>
    <property type="match status" value="1"/>
</dbReference>
<keyword evidence="4" id="KW-0539">Nucleus</keyword>
<dbReference type="GO" id="GO:0070449">
    <property type="term" value="C:elongin complex"/>
    <property type="evidence" value="ECO:0007669"/>
    <property type="project" value="EnsemblFungi"/>
</dbReference>
<dbReference type="RefSeq" id="XP_018737845.1">
    <property type="nucleotide sequence ID" value="XM_018879980.1"/>
</dbReference>
<dbReference type="KEGG" id="slb:AWJ20_2995"/>
<comment type="similarity">
    <text evidence="2">Belongs to the SKP1 family.</text>
</comment>
<dbReference type="Proteomes" id="UP000189580">
    <property type="component" value="Chromosome b"/>
</dbReference>
<evidence type="ECO:0000259" key="5">
    <source>
        <dbReference type="Pfam" id="PF03931"/>
    </source>
</evidence>
<dbReference type="PANTHER" id="PTHR20648">
    <property type="entry name" value="ELONGIN-C"/>
    <property type="match status" value="1"/>
</dbReference>
<dbReference type="GO" id="GO:0006511">
    <property type="term" value="P:ubiquitin-dependent protein catabolic process"/>
    <property type="evidence" value="ECO:0007669"/>
    <property type="project" value="EnsemblFungi"/>
</dbReference>
<evidence type="ECO:0000256" key="2">
    <source>
        <dbReference type="ARBA" id="ARBA00009993"/>
    </source>
</evidence>
<dbReference type="GeneID" id="30034967"/>
<dbReference type="InterPro" id="IPR039948">
    <property type="entry name" value="ELC1"/>
</dbReference>
<keyword evidence="7" id="KW-1185">Reference proteome</keyword>
<dbReference type="InterPro" id="IPR016073">
    <property type="entry name" value="Skp1_comp_POZ"/>
</dbReference>
<sequence>MEEILEPEQSEFVTLISSDGFRFVLPRKAAMISGTLNGMLSASAFTEAQYGRVHLGNISGELLEKICEYLCFNLKYKDRANVPEFEIAPEMALELLVAADFLDSKYLEFCVSLIPVFGSLI</sequence>
<accession>A0A167FJ45</accession>
<name>A0A167FJ45_9ASCO</name>
<dbReference type="SUPFAM" id="SSF54695">
    <property type="entry name" value="POZ domain"/>
    <property type="match status" value="1"/>
</dbReference>
<protein>
    <recommendedName>
        <fullName evidence="3">Elongin-C</fullName>
    </recommendedName>
</protein>
<dbReference type="SMART" id="SM00512">
    <property type="entry name" value="Skp1"/>
    <property type="match status" value="1"/>
</dbReference>
<dbReference type="GO" id="GO:0000113">
    <property type="term" value="C:nucleotide-excision repair factor 4 complex"/>
    <property type="evidence" value="ECO:0007669"/>
    <property type="project" value="EnsemblFungi"/>
</dbReference>
<dbReference type="OrthoDB" id="249087at2759"/>
<feature type="domain" description="SKP1 component POZ" evidence="5">
    <location>
        <begin position="12"/>
        <end position="73"/>
    </location>
</feature>
<dbReference type="Pfam" id="PF03931">
    <property type="entry name" value="Skp1_POZ"/>
    <property type="match status" value="1"/>
</dbReference>
<reference evidence="6 7" key="1">
    <citation type="submission" date="2016-02" db="EMBL/GenBank/DDBJ databases">
        <title>Complete genome sequence and transcriptome regulation of the pentose utilising yeast Sugiyamaella lignohabitans.</title>
        <authorList>
            <person name="Bellasio M."/>
            <person name="Peymann A."/>
            <person name="Valli M."/>
            <person name="Sipitzky M."/>
            <person name="Graf A."/>
            <person name="Sauer M."/>
            <person name="Marx H."/>
            <person name="Mattanovich D."/>
        </authorList>
    </citation>
    <scope>NUCLEOTIDE SEQUENCE [LARGE SCALE GENOMIC DNA]</scope>
    <source>
        <strain evidence="6 7">CBS 10342</strain>
    </source>
</reference>
<dbReference type="Gene3D" id="3.30.710.10">
    <property type="entry name" value="Potassium Channel Kv1.1, Chain A"/>
    <property type="match status" value="1"/>
</dbReference>
<organism evidence="6 7">
    <name type="scientific">Sugiyamaella lignohabitans</name>
    <dbReference type="NCBI Taxonomy" id="796027"/>
    <lineage>
        <taxon>Eukaryota</taxon>
        <taxon>Fungi</taxon>
        <taxon>Dikarya</taxon>
        <taxon>Ascomycota</taxon>
        <taxon>Saccharomycotina</taxon>
        <taxon>Dipodascomycetes</taxon>
        <taxon>Dipodascales</taxon>
        <taxon>Trichomonascaceae</taxon>
        <taxon>Sugiyamaella</taxon>
    </lineage>
</organism>